<dbReference type="GO" id="GO:0005737">
    <property type="term" value="C:cytoplasm"/>
    <property type="evidence" value="ECO:0007669"/>
    <property type="project" value="TreeGrafter"/>
</dbReference>
<dbReference type="SUPFAM" id="SSF56204">
    <property type="entry name" value="Hect, E3 ligase catalytic domain"/>
    <property type="match status" value="1"/>
</dbReference>
<evidence type="ECO:0000256" key="5">
    <source>
        <dbReference type="ARBA" id="ARBA00022786"/>
    </source>
</evidence>
<accession>R7QQM3</accession>
<dbReference type="OrthoDB" id="8068875at2759"/>
<dbReference type="EMBL" id="HG002108">
    <property type="protein sequence ID" value="CDF40023.1"/>
    <property type="molecule type" value="Genomic_DNA"/>
</dbReference>
<sequence>MYFPDLGLLIVEEEHRLGFNRKEKTRARYRGIDALFISATPIPRTFHLYDDFGKQSVVDLVLSGREIAVTEDNSVYVRLVTEVRMTKAIEKQIEAFKKGFYELIPYDDIRIYNELELELLMSGLPDIDMADLKANVEYTGYTAASPPITWFWRCNHNMDQEDLARLVMFVTGNSKVPLEGFETLPGMNGVQKFQIHYVSGNTVRLPLAQTCFNPMDLPEYRSAEIFFKLLHAVRECIVGFGFAFGGN</sequence>
<dbReference type="OMA" id="WEANSIY"/>
<dbReference type="Gramene" id="CDF40023">
    <property type="protein sequence ID" value="CDF40023"/>
    <property type="gene ID" value="CHC_T00006960001"/>
</dbReference>
<gene>
    <name evidence="8" type="ORF">CHC_T00006960001</name>
</gene>
<dbReference type="PANTHER" id="PTHR11254">
    <property type="entry name" value="HECT DOMAIN UBIQUITIN-PROTEIN LIGASE"/>
    <property type="match status" value="1"/>
</dbReference>
<evidence type="ECO:0000256" key="2">
    <source>
        <dbReference type="ARBA" id="ARBA00004906"/>
    </source>
</evidence>
<dbReference type="STRING" id="2769.R7QQM3"/>
<dbReference type="Proteomes" id="UP000012073">
    <property type="component" value="Unassembled WGS sequence"/>
</dbReference>
<evidence type="ECO:0000256" key="6">
    <source>
        <dbReference type="PROSITE-ProRule" id="PRU00104"/>
    </source>
</evidence>
<evidence type="ECO:0000259" key="7">
    <source>
        <dbReference type="PROSITE" id="PS50237"/>
    </source>
</evidence>
<organism evidence="8 9">
    <name type="scientific">Chondrus crispus</name>
    <name type="common">Carrageen Irish moss</name>
    <name type="synonym">Polymorpha crispa</name>
    <dbReference type="NCBI Taxonomy" id="2769"/>
    <lineage>
        <taxon>Eukaryota</taxon>
        <taxon>Rhodophyta</taxon>
        <taxon>Florideophyceae</taxon>
        <taxon>Rhodymeniophycidae</taxon>
        <taxon>Gigartinales</taxon>
        <taxon>Gigartinaceae</taxon>
        <taxon>Chondrus</taxon>
    </lineage>
</organism>
<comment type="pathway">
    <text evidence="2">Protein modification; protein ubiquitination.</text>
</comment>
<dbReference type="InterPro" id="IPR027417">
    <property type="entry name" value="P-loop_NTPase"/>
</dbReference>
<keyword evidence="4" id="KW-0808">Transferase</keyword>
<dbReference type="InterPro" id="IPR035983">
    <property type="entry name" value="Hect_E3_ubiquitin_ligase"/>
</dbReference>
<dbReference type="Gene3D" id="3.30.2160.10">
    <property type="entry name" value="Hect, E3 ligase catalytic domain"/>
    <property type="match status" value="1"/>
</dbReference>
<dbReference type="Gene3D" id="3.30.2410.10">
    <property type="entry name" value="Hect, E3 ligase catalytic domain"/>
    <property type="match status" value="1"/>
</dbReference>
<proteinExistence type="predicted"/>
<reference evidence="9" key="1">
    <citation type="journal article" date="2013" name="Proc. Natl. Acad. Sci. U.S.A.">
        <title>Genome structure and metabolic features in the red seaweed Chondrus crispus shed light on evolution of the Archaeplastida.</title>
        <authorList>
            <person name="Collen J."/>
            <person name="Porcel B."/>
            <person name="Carre W."/>
            <person name="Ball S.G."/>
            <person name="Chaparro C."/>
            <person name="Tonon T."/>
            <person name="Barbeyron T."/>
            <person name="Michel G."/>
            <person name="Noel B."/>
            <person name="Valentin K."/>
            <person name="Elias M."/>
            <person name="Artiguenave F."/>
            <person name="Arun A."/>
            <person name="Aury J.M."/>
            <person name="Barbosa-Neto J.F."/>
            <person name="Bothwell J.H."/>
            <person name="Bouget F.Y."/>
            <person name="Brillet L."/>
            <person name="Cabello-Hurtado F."/>
            <person name="Capella-Gutierrez S."/>
            <person name="Charrier B."/>
            <person name="Cladiere L."/>
            <person name="Cock J.M."/>
            <person name="Coelho S.M."/>
            <person name="Colleoni C."/>
            <person name="Czjzek M."/>
            <person name="Da Silva C."/>
            <person name="Delage L."/>
            <person name="Denoeud F."/>
            <person name="Deschamps P."/>
            <person name="Dittami S.M."/>
            <person name="Gabaldon T."/>
            <person name="Gachon C.M."/>
            <person name="Groisillier A."/>
            <person name="Herve C."/>
            <person name="Jabbari K."/>
            <person name="Katinka M."/>
            <person name="Kloareg B."/>
            <person name="Kowalczyk N."/>
            <person name="Labadie K."/>
            <person name="Leblanc C."/>
            <person name="Lopez P.J."/>
            <person name="McLachlan D.H."/>
            <person name="Meslet-Cladiere L."/>
            <person name="Moustafa A."/>
            <person name="Nehr Z."/>
            <person name="Nyvall Collen P."/>
            <person name="Panaud O."/>
            <person name="Partensky F."/>
            <person name="Poulain J."/>
            <person name="Rensing S.A."/>
            <person name="Rousvoal S."/>
            <person name="Samson G."/>
            <person name="Symeonidi A."/>
            <person name="Weissenbach J."/>
            <person name="Zambounis A."/>
            <person name="Wincker P."/>
            <person name="Boyen C."/>
        </authorList>
    </citation>
    <scope>NUCLEOTIDE SEQUENCE [LARGE SCALE GENOMIC DNA]</scope>
    <source>
        <strain evidence="9">cv. Stackhouse</strain>
    </source>
</reference>
<protein>
    <recommendedName>
        <fullName evidence="3">HECT-type E3 ubiquitin transferase</fullName>
        <ecNumber evidence="3">2.3.2.26</ecNumber>
    </recommendedName>
</protein>
<name>R7QQM3_CHOCR</name>
<dbReference type="GO" id="GO:0000209">
    <property type="term" value="P:protein polyubiquitination"/>
    <property type="evidence" value="ECO:0007669"/>
    <property type="project" value="TreeGrafter"/>
</dbReference>
<dbReference type="GeneID" id="17318035"/>
<dbReference type="KEGG" id="ccp:CHC_T00006960001"/>
<evidence type="ECO:0000256" key="1">
    <source>
        <dbReference type="ARBA" id="ARBA00000885"/>
    </source>
</evidence>
<feature type="active site" description="Glycyl thioester intermediate" evidence="6">
    <location>
        <position position="211"/>
    </location>
</feature>
<evidence type="ECO:0000313" key="9">
    <source>
        <dbReference type="Proteomes" id="UP000012073"/>
    </source>
</evidence>
<dbReference type="PROSITE" id="PS50237">
    <property type="entry name" value="HECT"/>
    <property type="match status" value="1"/>
</dbReference>
<dbReference type="EC" id="2.3.2.26" evidence="3"/>
<evidence type="ECO:0000313" key="8">
    <source>
        <dbReference type="EMBL" id="CDF40023.1"/>
    </source>
</evidence>
<comment type="catalytic activity">
    <reaction evidence="1">
        <text>S-ubiquitinyl-[E2 ubiquitin-conjugating enzyme]-L-cysteine + [acceptor protein]-L-lysine = [E2 ubiquitin-conjugating enzyme]-L-cysteine + N(6)-ubiquitinyl-[acceptor protein]-L-lysine.</text>
        <dbReference type="EC" id="2.3.2.26"/>
    </reaction>
</comment>
<dbReference type="Gene3D" id="3.90.1750.10">
    <property type="entry name" value="Hect, E3 ligase catalytic domains"/>
    <property type="match status" value="1"/>
</dbReference>
<evidence type="ECO:0000256" key="3">
    <source>
        <dbReference type="ARBA" id="ARBA00012485"/>
    </source>
</evidence>
<dbReference type="PhylomeDB" id="R7QQM3"/>
<feature type="domain" description="HECT" evidence="7">
    <location>
        <begin position="53"/>
        <end position="243"/>
    </location>
</feature>
<dbReference type="Pfam" id="PF00632">
    <property type="entry name" value="HECT"/>
    <property type="match status" value="1"/>
</dbReference>
<dbReference type="InterPro" id="IPR050409">
    <property type="entry name" value="E3_ubiq-protein_ligase"/>
</dbReference>
<dbReference type="GO" id="GO:0061630">
    <property type="term" value="F:ubiquitin protein ligase activity"/>
    <property type="evidence" value="ECO:0007669"/>
    <property type="project" value="UniProtKB-EC"/>
</dbReference>
<dbReference type="SMART" id="SM00119">
    <property type="entry name" value="HECTc"/>
    <property type="match status" value="1"/>
</dbReference>
<dbReference type="GO" id="GO:0006511">
    <property type="term" value="P:ubiquitin-dependent protein catabolic process"/>
    <property type="evidence" value="ECO:0007669"/>
    <property type="project" value="TreeGrafter"/>
</dbReference>
<keyword evidence="9" id="KW-1185">Reference proteome</keyword>
<dbReference type="SUPFAM" id="SSF52540">
    <property type="entry name" value="P-loop containing nucleoside triphosphate hydrolases"/>
    <property type="match status" value="1"/>
</dbReference>
<evidence type="ECO:0000256" key="4">
    <source>
        <dbReference type="ARBA" id="ARBA00022679"/>
    </source>
</evidence>
<dbReference type="RefSeq" id="XP_005710317.1">
    <property type="nucleotide sequence ID" value="XM_005710260.1"/>
</dbReference>
<keyword evidence="5 6" id="KW-0833">Ubl conjugation pathway</keyword>
<dbReference type="AlphaFoldDB" id="R7QQM3"/>
<dbReference type="PANTHER" id="PTHR11254:SF67">
    <property type="entry name" value="E3 UBIQUITIN-PROTEIN LIGASE HUWE1"/>
    <property type="match status" value="1"/>
</dbReference>
<dbReference type="InterPro" id="IPR000569">
    <property type="entry name" value="HECT_dom"/>
</dbReference>